<gene>
    <name evidence="1" type="ORF">PROQFM164_S05g000818</name>
</gene>
<dbReference type="Proteomes" id="UP000030686">
    <property type="component" value="Unassembled WGS sequence"/>
</dbReference>
<keyword evidence="2" id="KW-1185">Reference proteome</keyword>
<name>W6QKM5_PENRF</name>
<dbReference type="EMBL" id="HG792019">
    <property type="protein sequence ID" value="CDM36985.1"/>
    <property type="molecule type" value="Genomic_DNA"/>
</dbReference>
<sequence>MQLNIVDCINKSLKWKREKWRNTSFSGSGDIAHWTWTSDSMSLLYFHSTYDYRVQSKSTEYADAVQPIITILASIPATPEPTRPPIPSKVFNFV</sequence>
<protein>
    <submittedName>
        <fullName evidence="1">Uncharacterized protein</fullName>
    </submittedName>
</protein>
<evidence type="ECO:0000313" key="1">
    <source>
        <dbReference type="EMBL" id="CDM36985.1"/>
    </source>
</evidence>
<evidence type="ECO:0000313" key="2">
    <source>
        <dbReference type="Proteomes" id="UP000030686"/>
    </source>
</evidence>
<dbReference type="AlphaFoldDB" id="W6QKM5"/>
<proteinExistence type="predicted"/>
<reference evidence="1" key="1">
    <citation type="journal article" date="2014" name="Nat. Commun.">
        <title>Multiple recent horizontal transfers of a large genomic region in cheese making fungi.</title>
        <authorList>
            <person name="Cheeseman K."/>
            <person name="Ropars J."/>
            <person name="Renault P."/>
            <person name="Dupont J."/>
            <person name="Gouzy J."/>
            <person name="Branca A."/>
            <person name="Abraham A.L."/>
            <person name="Ceppi M."/>
            <person name="Conseiller E."/>
            <person name="Debuchy R."/>
            <person name="Malagnac F."/>
            <person name="Goarin A."/>
            <person name="Silar P."/>
            <person name="Lacoste S."/>
            <person name="Sallet E."/>
            <person name="Bensimon A."/>
            <person name="Giraud T."/>
            <person name="Brygoo Y."/>
        </authorList>
    </citation>
    <scope>NUCLEOTIDE SEQUENCE [LARGE SCALE GENOMIC DNA]</scope>
    <source>
        <strain evidence="1">FM164</strain>
    </source>
</reference>
<accession>W6QKM5</accession>
<organism evidence="1 2">
    <name type="scientific">Penicillium roqueforti (strain FM164)</name>
    <dbReference type="NCBI Taxonomy" id="1365484"/>
    <lineage>
        <taxon>Eukaryota</taxon>
        <taxon>Fungi</taxon>
        <taxon>Dikarya</taxon>
        <taxon>Ascomycota</taxon>
        <taxon>Pezizomycotina</taxon>
        <taxon>Eurotiomycetes</taxon>
        <taxon>Eurotiomycetidae</taxon>
        <taxon>Eurotiales</taxon>
        <taxon>Aspergillaceae</taxon>
        <taxon>Penicillium</taxon>
    </lineage>
</organism>